<organism evidence="3 4">
    <name type="scientific">Colletotrichum sojae</name>
    <dbReference type="NCBI Taxonomy" id="2175907"/>
    <lineage>
        <taxon>Eukaryota</taxon>
        <taxon>Fungi</taxon>
        <taxon>Dikarya</taxon>
        <taxon>Ascomycota</taxon>
        <taxon>Pezizomycotina</taxon>
        <taxon>Sordariomycetes</taxon>
        <taxon>Hypocreomycetidae</taxon>
        <taxon>Glomerellales</taxon>
        <taxon>Glomerellaceae</taxon>
        <taxon>Colletotrichum</taxon>
        <taxon>Colletotrichum orchidearum species complex</taxon>
    </lineage>
</organism>
<protein>
    <recommendedName>
        <fullName evidence="2">Cyanovirin-N domain-containing protein</fullName>
    </recommendedName>
</protein>
<dbReference type="EMBL" id="WIGN01000019">
    <property type="protein sequence ID" value="KAF6817740.1"/>
    <property type="molecule type" value="Genomic_DNA"/>
</dbReference>
<reference evidence="3 4" key="1">
    <citation type="journal article" date="2020" name="Phytopathology">
        <title>Genome Sequence Resources of Colletotrichum truncatum, C. plurivorum, C. musicola, and C. sojae: Four Species Pathogenic to Soybean (Glycine max).</title>
        <authorList>
            <person name="Rogerio F."/>
            <person name="Boufleur T.R."/>
            <person name="Ciampi-Guillardi M."/>
            <person name="Sukno S.A."/>
            <person name="Thon M.R."/>
            <person name="Massola Junior N.S."/>
            <person name="Baroncelli R."/>
        </authorList>
    </citation>
    <scope>NUCLEOTIDE SEQUENCE [LARGE SCALE GENOMIC DNA]</scope>
    <source>
        <strain evidence="3 4">LFN0009</strain>
    </source>
</reference>
<feature type="chain" id="PRO_5034601472" description="Cyanovirin-N domain-containing protein" evidence="1">
    <location>
        <begin position="20"/>
        <end position="144"/>
    </location>
</feature>
<dbReference type="Pfam" id="PF08881">
    <property type="entry name" value="CVNH"/>
    <property type="match status" value="1"/>
</dbReference>
<gene>
    <name evidence="3" type="ORF">CSOJ01_02177</name>
</gene>
<dbReference type="InterPro" id="IPR011058">
    <property type="entry name" value="Cyanovirin-N"/>
</dbReference>
<dbReference type="Proteomes" id="UP000652219">
    <property type="component" value="Unassembled WGS sequence"/>
</dbReference>
<evidence type="ECO:0000313" key="3">
    <source>
        <dbReference type="EMBL" id="KAF6817740.1"/>
    </source>
</evidence>
<feature type="signal peptide" evidence="1">
    <location>
        <begin position="1"/>
        <end position="19"/>
    </location>
</feature>
<dbReference type="AlphaFoldDB" id="A0A8H6JRZ5"/>
<dbReference type="SUPFAM" id="SSF51322">
    <property type="entry name" value="Cyanovirin-N"/>
    <property type="match status" value="1"/>
</dbReference>
<comment type="caution">
    <text evidence="3">The sequence shown here is derived from an EMBL/GenBank/DDBJ whole genome shotgun (WGS) entry which is preliminary data.</text>
</comment>
<accession>A0A8H6JRZ5</accession>
<keyword evidence="1" id="KW-0732">Signal</keyword>
<keyword evidence="4" id="KW-1185">Reference proteome</keyword>
<dbReference type="Gene3D" id="2.30.60.10">
    <property type="entry name" value="Cyanovirin-N"/>
    <property type="match status" value="1"/>
</dbReference>
<name>A0A8H6JRZ5_9PEZI</name>
<proteinExistence type="predicted"/>
<evidence type="ECO:0000256" key="1">
    <source>
        <dbReference type="SAM" id="SignalP"/>
    </source>
</evidence>
<sequence>MKTINALVLPALLANGVLAGFSGFMGNCKFMAFSRGKDDKNPAIIYECPLKDGAEWPHISCSMVQLNDCFANRGGKLVISERGNFGHSCENCRYDPDNGVLDCQCGDGAGGKKDTYIWIGESVRTAAYGKVHCYGIIPGANCNF</sequence>
<dbReference type="InterPro" id="IPR036673">
    <property type="entry name" value="Cyanovirin-N_sf"/>
</dbReference>
<feature type="domain" description="Cyanovirin-N" evidence="2">
    <location>
        <begin position="47"/>
        <end position="115"/>
    </location>
</feature>
<evidence type="ECO:0000313" key="4">
    <source>
        <dbReference type="Proteomes" id="UP000652219"/>
    </source>
</evidence>
<evidence type="ECO:0000259" key="2">
    <source>
        <dbReference type="Pfam" id="PF08881"/>
    </source>
</evidence>